<keyword evidence="5" id="KW-0539">Nucleus</keyword>
<comment type="subcellular location">
    <subcellularLocation>
        <location evidence="1">Nucleus</location>
    </subcellularLocation>
</comment>
<reference evidence="8" key="1">
    <citation type="submission" date="2023-06" db="EMBL/GenBank/DDBJ databases">
        <title>Genomic analysis of the entomopathogenic nematode Steinernema hermaphroditum.</title>
        <authorList>
            <person name="Schwarz E.M."/>
            <person name="Heppert J.K."/>
            <person name="Baniya A."/>
            <person name="Schwartz H.T."/>
            <person name="Tan C.-H."/>
            <person name="Antoshechkin I."/>
            <person name="Sternberg P.W."/>
            <person name="Goodrich-Blair H."/>
            <person name="Dillman A.R."/>
        </authorList>
    </citation>
    <scope>NUCLEOTIDE SEQUENCE</scope>
    <source>
        <strain evidence="8">PS9179</strain>
        <tissue evidence="8">Whole animal</tissue>
    </source>
</reference>
<organism evidence="8 9">
    <name type="scientific">Steinernema hermaphroditum</name>
    <dbReference type="NCBI Taxonomy" id="289476"/>
    <lineage>
        <taxon>Eukaryota</taxon>
        <taxon>Metazoa</taxon>
        <taxon>Ecdysozoa</taxon>
        <taxon>Nematoda</taxon>
        <taxon>Chromadorea</taxon>
        <taxon>Rhabditida</taxon>
        <taxon>Tylenchina</taxon>
        <taxon>Panagrolaimomorpha</taxon>
        <taxon>Strongyloidoidea</taxon>
        <taxon>Steinernematidae</taxon>
        <taxon>Steinernema</taxon>
    </lineage>
</organism>
<feature type="coiled-coil region" evidence="6">
    <location>
        <begin position="286"/>
        <end position="313"/>
    </location>
</feature>
<dbReference type="PANTHER" id="PTHR46004:SF3">
    <property type="entry name" value="CYCLIC AMP RESPONSE ELEMENT-BINDING PROTEIN A"/>
    <property type="match status" value="1"/>
</dbReference>
<accession>A0AA39GTY8</accession>
<protein>
    <recommendedName>
        <fullName evidence="7">BZIP domain-containing protein</fullName>
    </recommendedName>
</protein>
<dbReference type="InterPro" id="IPR046347">
    <property type="entry name" value="bZIP_sf"/>
</dbReference>
<comment type="caution">
    <text evidence="8">The sequence shown here is derived from an EMBL/GenBank/DDBJ whole genome shotgun (WGS) entry which is preliminary data.</text>
</comment>
<dbReference type="GO" id="GO:0035497">
    <property type="term" value="F:cAMP response element binding"/>
    <property type="evidence" value="ECO:0007669"/>
    <property type="project" value="TreeGrafter"/>
</dbReference>
<dbReference type="AlphaFoldDB" id="A0AA39GTY8"/>
<name>A0AA39GTY8_9BILA</name>
<evidence type="ECO:0000313" key="8">
    <source>
        <dbReference type="EMBL" id="KAK0393086.1"/>
    </source>
</evidence>
<dbReference type="Pfam" id="PF00170">
    <property type="entry name" value="bZIP_1"/>
    <property type="match status" value="1"/>
</dbReference>
<keyword evidence="6" id="KW-0175">Coiled coil</keyword>
<feature type="domain" description="BZIP" evidence="7">
    <location>
        <begin position="252"/>
        <end position="267"/>
    </location>
</feature>
<sequence length="319" mass="35918">MCDPWPDAQIILKDDCLFSSGASSEPFGPDCYLVLEEVSSGVVADIECFDDTGYTSLRALKEEPMDEVSTTALMDDLHMSLIATKEPACSSSISEEISQPEYSSTLNFNNLMAPTPSSCSSPDSLCDSQYSTTDYGSYQTGIYQSPAFAKQQTVPAVKDIYGQFSNAADDETRALATRRLQAGRSRTSMHEMAVRKQLISEQVRQKDIKCSTETGTLQLSEEEKRTLLHEGYPVPIFLPLNKSEEEALKVVRRKIKNKLSAQESRRRRKLYVDKLEQLHDKTLCELDGYRVRLQQLIAENQNLKEQVKHCQLHHHSGVY</sequence>
<dbReference type="InterPro" id="IPR004827">
    <property type="entry name" value="bZIP"/>
</dbReference>
<evidence type="ECO:0000256" key="6">
    <source>
        <dbReference type="SAM" id="Coils"/>
    </source>
</evidence>
<evidence type="ECO:0000256" key="2">
    <source>
        <dbReference type="ARBA" id="ARBA00023015"/>
    </source>
</evidence>
<evidence type="ECO:0000313" key="9">
    <source>
        <dbReference type="Proteomes" id="UP001175271"/>
    </source>
</evidence>
<dbReference type="GO" id="GO:0005634">
    <property type="term" value="C:nucleus"/>
    <property type="evidence" value="ECO:0007669"/>
    <property type="project" value="UniProtKB-SubCell"/>
</dbReference>
<evidence type="ECO:0000256" key="3">
    <source>
        <dbReference type="ARBA" id="ARBA00023125"/>
    </source>
</evidence>
<keyword evidence="9" id="KW-1185">Reference proteome</keyword>
<evidence type="ECO:0000256" key="4">
    <source>
        <dbReference type="ARBA" id="ARBA00023163"/>
    </source>
</evidence>
<dbReference type="GO" id="GO:0000981">
    <property type="term" value="F:DNA-binding transcription factor activity, RNA polymerase II-specific"/>
    <property type="evidence" value="ECO:0007669"/>
    <property type="project" value="TreeGrafter"/>
</dbReference>
<dbReference type="SUPFAM" id="SSF57959">
    <property type="entry name" value="Leucine zipper domain"/>
    <property type="match status" value="1"/>
</dbReference>
<proteinExistence type="predicted"/>
<dbReference type="EMBL" id="JAUCMV010000005">
    <property type="protein sequence ID" value="KAK0393086.1"/>
    <property type="molecule type" value="Genomic_DNA"/>
</dbReference>
<keyword evidence="4" id="KW-0804">Transcription</keyword>
<keyword evidence="3" id="KW-0238">DNA-binding</keyword>
<evidence type="ECO:0000259" key="7">
    <source>
        <dbReference type="PROSITE" id="PS00036"/>
    </source>
</evidence>
<evidence type="ECO:0000256" key="1">
    <source>
        <dbReference type="ARBA" id="ARBA00004123"/>
    </source>
</evidence>
<dbReference type="Proteomes" id="UP001175271">
    <property type="component" value="Unassembled WGS sequence"/>
</dbReference>
<keyword evidence="2" id="KW-0805">Transcription regulation</keyword>
<gene>
    <name evidence="8" type="ORF">QR680_000048</name>
</gene>
<dbReference type="SMART" id="SM00338">
    <property type="entry name" value="BRLZ"/>
    <property type="match status" value="1"/>
</dbReference>
<dbReference type="PANTHER" id="PTHR46004">
    <property type="entry name" value="CYCLIC AMP RESPONSE ELEMENT-BINDING PROTEIN A"/>
    <property type="match status" value="1"/>
</dbReference>
<evidence type="ECO:0000256" key="5">
    <source>
        <dbReference type="ARBA" id="ARBA00023242"/>
    </source>
</evidence>
<dbReference type="Gene3D" id="1.20.5.170">
    <property type="match status" value="1"/>
</dbReference>
<dbReference type="PROSITE" id="PS00036">
    <property type="entry name" value="BZIP_BASIC"/>
    <property type="match status" value="1"/>
</dbReference>